<sequence>MVQALGGGGLAVVDRTLQDYGYHAMYSARYRQQFAQLSLEYQGTEFTTGLGYRHTWVHFTRMHATDGATGVSYTLPANRNQRMEPYGFLRIDPDLKKDQGRWEAEISYLLPLSRESRAAYISQDMPVQDLVRYNHGWGILMGLGLIYYPFAPPAD</sequence>
<name>A0A7L4ZXK8_9BACT</name>
<dbReference type="RefSeq" id="WP_151079050.1">
    <property type="nucleotide sequence ID" value="NZ_CP047647.1"/>
</dbReference>
<gene>
    <name evidence="1" type="ORF">F0P96_11550</name>
</gene>
<evidence type="ECO:0000313" key="2">
    <source>
        <dbReference type="Proteomes" id="UP000326380"/>
    </source>
</evidence>
<organism evidence="1 2">
    <name type="scientific">Hymenobacter busanensis</name>
    <dbReference type="NCBI Taxonomy" id="2607656"/>
    <lineage>
        <taxon>Bacteria</taxon>
        <taxon>Pseudomonadati</taxon>
        <taxon>Bacteroidota</taxon>
        <taxon>Cytophagia</taxon>
        <taxon>Cytophagales</taxon>
        <taxon>Hymenobacteraceae</taxon>
        <taxon>Hymenobacter</taxon>
    </lineage>
</organism>
<reference evidence="1 2" key="1">
    <citation type="submission" date="2019-09" db="EMBL/GenBank/DDBJ databases">
        <title>Genome sequence of Hymenobacter sp. M3.</title>
        <authorList>
            <person name="Srinivasan S."/>
        </authorList>
    </citation>
    <scope>NUCLEOTIDE SEQUENCE [LARGE SCALE GENOMIC DNA]</scope>
    <source>
        <strain evidence="1 2">M3</strain>
    </source>
</reference>
<dbReference type="EMBL" id="VTWU01000004">
    <property type="protein sequence ID" value="KAA9332116.1"/>
    <property type="molecule type" value="Genomic_DNA"/>
</dbReference>
<dbReference type="AlphaFoldDB" id="A0A7L4ZXK8"/>
<evidence type="ECO:0000313" key="1">
    <source>
        <dbReference type="EMBL" id="KAA9332116.1"/>
    </source>
</evidence>
<comment type="caution">
    <text evidence="1">The sequence shown here is derived from an EMBL/GenBank/DDBJ whole genome shotgun (WGS) entry which is preliminary data.</text>
</comment>
<keyword evidence="2" id="KW-1185">Reference proteome</keyword>
<dbReference type="Proteomes" id="UP000326380">
    <property type="component" value="Unassembled WGS sequence"/>
</dbReference>
<proteinExistence type="predicted"/>
<protein>
    <submittedName>
        <fullName evidence="1">Uncharacterized protein</fullName>
    </submittedName>
</protein>
<accession>A0A7L4ZXK8</accession>